<dbReference type="EMBL" id="GL870878">
    <property type="protein sequence ID" value="EIJ88721.1"/>
    <property type="molecule type" value="Genomic_DNA"/>
</dbReference>
<evidence type="ECO:0000256" key="10">
    <source>
        <dbReference type="ARBA" id="ARBA00033155"/>
    </source>
</evidence>
<comment type="catalytic activity">
    <reaction evidence="11">
        <text>tRNA(Asp) + L-aspartate + ATP = L-aspartyl-tRNA(Asp) + AMP + diphosphate</text>
        <dbReference type="Rhea" id="RHEA:19649"/>
        <dbReference type="Rhea" id="RHEA-COMP:9660"/>
        <dbReference type="Rhea" id="RHEA-COMP:9678"/>
        <dbReference type="ChEBI" id="CHEBI:29991"/>
        <dbReference type="ChEBI" id="CHEBI:30616"/>
        <dbReference type="ChEBI" id="CHEBI:33019"/>
        <dbReference type="ChEBI" id="CHEBI:78442"/>
        <dbReference type="ChEBI" id="CHEBI:78516"/>
        <dbReference type="ChEBI" id="CHEBI:456215"/>
        <dbReference type="EC" id="6.1.1.12"/>
    </reaction>
</comment>
<reference evidence="14" key="1">
    <citation type="submission" date="2011-01" db="EMBL/GenBank/DDBJ databases">
        <title>The Genome Sequence of Nematocida parisii strain ERTm3.</title>
        <authorList>
            <consortium name="The Broad Institute Genome Sequencing Platform"/>
            <consortium name="The Broad Institute Genome Sequencing Center for Infectious Disease"/>
            <person name="Cuomo C."/>
            <person name="Troemel E."/>
            <person name="Young S.K."/>
            <person name="Zeng Q."/>
            <person name="Gargeya S."/>
            <person name="Fitzgerald M."/>
            <person name="Haas B."/>
            <person name="Abouelleil A."/>
            <person name="Alvarado L."/>
            <person name="Arachchi H.M."/>
            <person name="Berlin A."/>
            <person name="Chapman S.B."/>
            <person name="Gearin G."/>
            <person name="Goldberg J."/>
            <person name="Griggs A."/>
            <person name="Gujja S."/>
            <person name="Hansen M."/>
            <person name="Heiman D."/>
            <person name="Howarth C."/>
            <person name="Larimer J."/>
            <person name="Lui A."/>
            <person name="MacDonald P.J.P."/>
            <person name="McCowen C."/>
            <person name="Montmayeur A."/>
            <person name="Murphy C."/>
            <person name="Neiman D."/>
            <person name="Pearson M."/>
            <person name="Priest M."/>
            <person name="Roberts A."/>
            <person name="Saif S."/>
            <person name="Shea T."/>
            <person name="Sisk P."/>
            <person name="Stolte C."/>
            <person name="Sykes S."/>
            <person name="Wortman J."/>
            <person name="Nusbaum C."/>
            <person name="Birren B."/>
        </authorList>
    </citation>
    <scope>NUCLEOTIDE SEQUENCE</scope>
    <source>
        <strain evidence="14">ERTm3</strain>
    </source>
</reference>
<gene>
    <name evidence="14" type="ORF">NEQG_01411</name>
</gene>
<dbReference type="FunFam" id="3.30.930.10:FF:000038">
    <property type="entry name" value="Aspartate--tRNA ligase"/>
    <property type="match status" value="1"/>
</dbReference>
<dbReference type="OMA" id="WVHEIRD"/>
<evidence type="ECO:0000313" key="14">
    <source>
        <dbReference type="EMBL" id="EIJ88721.1"/>
    </source>
</evidence>
<organism evidence="14 15">
    <name type="scientific">Nematocida parisii (strain ERTm3)</name>
    <name type="common">Nematode killer fungus</name>
    <dbReference type="NCBI Taxonomy" id="935791"/>
    <lineage>
        <taxon>Eukaryota</taxon>
        <taxon>Fungi</taxon>
        <taxon>Fungi incertae sedis</taxon>
        <taxon>Microsporidia</taxon>
        <taxon>Nematocida</taxon>
    </lineage>
</organism>
<dbReference type="Gene3D" id="3.30.930.10">
    <property type="entry name" value="Bira Bifunctional Protein, Domain 2"/>
    <property type="match status" value="1"/>
</dbReference>
<dbReference type="OrthoDB" id="372395at2759"/>
<accession>I3EHM4</accession>
<dbReference type="GO" id="GO:0003723">
    <property type="term" value="F:RNA binding"/>
    <property type="evidence" value="ECO:0007669"/>
    <property type="project" value="TreeGrafter"/>
</dbReference>
<evidence type="ECO:0000256" key="6">
    <source>
        <dbReference type="ARBA" id="ARBA00022741"/>
    </source>
</evidence>
<evidence type="ECO:0000256" key="1">
    <source>
        <dbReference type="ARBA" id="ARBA00004496"/>
    </source>
</evidence>
<dbReference type="FunCoup" id="I3EHM4">
    <property type="interactions" value="279"/>
</dbReference>
<dbReference type="InParanoid" id="I3EHM4"/>
<dbReference type="PRINTS" id="PR01042">
    <property type="entry name" value="TRNASYNTHASP"/>
</dbReference>
<evidence type="ECO:0000256" key="5">
    <source>
        <dbReference type="ARBA" id="ARBA00022598"/>
    </source>
</evidence>
<dbReference type="InterPro" id="IPR012340">
    <property type="entry name" value="NA-bd_OB-fold"/>
</dbReference>
<dbReference type="HOGENOM" id="CLU_004553_2_1_1"/>
<dbReference type="PANTHER" id="PTHR43450">
    <property type="entry name" value="ASPARTYL-TRNA SYNTHETASE"/>
    <property type="match status" value="1"/>
</dbReference>
<evidence type="ECO:0000259" key="13">
    <source>
        <dbReference type="PROSITE" id="PS50862"/>
    </source>
</evidence>
<keyword evidence="6" id="KW-0547">Nucleotide-binding</keyword>
<dbReference type="EC" id="6.1.1.12" evidence="3"/>
<dbReference type="GO" id="GO:0005524">
    <property type="term" value="F:ATP binding"/>
    <property type="evidence" value="ECO:0007669"/>
    <property type="project" value="UniProtKB-KW"/>
</dbReference>
<keyword evidence="4" id="KW-0963">Cytoplasm</keyword>
<name>I3EHM4_NEMP3</name>
<sequence>MKVEEMQDYAQKEIREISVISAVEEPMATSLYGFIKNVRMAGKKKVFIVLRQGLDTIQCVGSVVPGESEKYSPESYVCVQGKIVNTKTPVHSCTVKHLEVQVDAVSVLSVSKDLPFQLKDLDWLHSEREKDPQLPVVNQSKRLDARYIDLRSMETQSIFRAYSSILSLFRAYLEKNLFIEIKTPKILKGSSEGGCEVFPVSYFGQPATLAQSPQLYKQMAIIGGLERVFEIAPCFRAENSNTGRHLTEFTGVDIEMELKNKTYIDLVRFIYGMIKYVSDGVQERNQKELSTIKDITAADNQTVIAEAPVIITFKEGIDILRSIGREASYTEDIGTEDEKILGQEVRKRYGSDLFAMIEYPESARPFYTSLLPSDSRYTQSFDFILKGEEITSGAERINIPETLKERVLAKGMKPESVKDYIDAFEFGAPRHGGCGIGLERVVKLLTGCTDIHKCSMFPRDPRRLQP</sequence>
<dbReference type="InterPro" id="IPR045864">
    <property type="entry name" value="aa-tRNA-synth_II/BPL/LPL"/>
</dbReference>
<dbReference type="VEuPathDB" id="MicrosporidiaDB:NEQG_01411"/>
<dbReference type="HAMAP" id="MF_02075">
    <property type="entry name" value="Asp_tRNA_synth_type2"/>
    <property type="match status" value="1"/>
</dbReference>
<keyword evidence="15" id="KW-1185">Reference proteome</keyword>
<dbReference type="STRING" id="935791.I3EHM4"/>
<dbReference type="PANTHER" id="PTHR43450:SF1">
    <property type="entry name" value="ASPARTATE--TRNA LIGASE, CYTOPLASMIC"/>
    <property type="match status" value="1"/>
</dbReference>
<keyword evidence="8" id="KW-0648">Protein biosynthesis</keyword>
<dbReference type="GO" id="GO:0005829">
    <property type="term" value="C:cytosol"/>
    <property type="evidence" value="ECO:0007669"/>
    <property type="project" value="TreeGrafter"/>
</dbReference>
<evidence type="ECO:0000256" key="3">
    <source>
        <dbReference type="ARBA" id="ARBA00012841"/>
    </source>
</evidence>
<keyword evidence="7" id="KW-0067">ATP-binding</keyword>
<dbReference type="InterPro" id="IPR006195">
    <property type="entry name" value="aa-tRNA-synth_II"/>
</dbReference>
<dbReference type="Gene3D" id="2.40.50.140">
    <property type="entry name" value="Nucleic acid-binding proteins"/>
    <property type="match status" value="1"/>
</dbReference>
<dbReference type="NCBIfam" id="NF003483">
    <property type="entry name" value="PRK05159.1"/>
    <property type="match status" value="1"/>
</dbReference>
<dbReference type="SUPFAM" id="SSF55681">
    <property type="entry name" value="Class II aaRS and biotin synthetases"/>
    <property type="match status" value="1"/>
</dbReference>
<proteinExistence type="inferred from homology"/>
<dbReference type="SUPFAM" id="SSF50249">
    <property type="entry name" value="Nucleic acid-binding proteins"/>
    <property type="match status" value="1"/>
</dbReference>
<dbReference type="InterPro" id="IPR004364">
    <property type="entry name" value="Aa-tRNA-synt_II"/>
</dbReference>
<evidence type="ECO:0000256" key="12">
    <source>
        <dbReference type="ARBA" id="ARBA00070516"/>
    </source>
</evidence>
<evidence type="ECO:0000256" key="2">
    <source>
        <dbReference type="ARBA" id="ARBA00005312"/>
    </source>
</evidence>
<keyword evidence="5 14" id="KW-0436">Ligase</keyword>
<comment type="subcellular location">
    <subcellularLocation>
        <location evidence="1">Cytoplasm</location>
    </subcellularLocation>
</comment>
<protein>
    <recommendedName>
        <fullName evidence="12">Probable aspartate--tRNA ligase, cytoplasmic</fullName>
        <ecNumber evidence="3">6.1.1.12</ecNumber>
    </recommendedName>
    <alternativeName>
        <fullName evidence="10">Aspartyl-tRNA synthetase</fullName>
    </alternativeName>
</protein>
<dbReference type="Pfam" id="PF00152">
    <property type="entry name" value="tRNA-synt_2"/>
    <property type="match status" value="1"/>
</dbReference>
<dbReference type="InterPro" id="IPR004523">
    <property type="entry name" value="Asp-tRNA_synthase_2"/>
</dbReference>
<evidence type="ECO:0000256" key="11">
    <source>
        <dbReference type="ARBA" id="ARBA00047904"/>
    </source>
</evidence>
<dbReference type="AlphaFoldDB" id="I3EHM4"/>
<dbReference type="GO" id="GO:0006422">
    <property type="term" value="P:aspartyl-tRNA aminoacylation"/>
    <property type="evidence" value="ECO:0007669"/>
    <property type="project" value="InterPro"/>
</dbReference>
<dbReference type="Proteomes" id="UP000002872">
    <property type="component" value="Unassembled WGS sequence"/>
</dbReference>
<evidence type="ECO:0000313" key="15">
    <source>
        <dbReference type="Proteomes" id="UP000002872"/>
    </source>
</evidence>
<evidence type="ECO:0000256" key="8">
    <source>
        <dbReference type="ARBA" id="ARBA00022917"/>
    </source>
</evidence>
<dbReference type="GO" id="GO:0004815">
    <property type="term" value="F:aspartate-tRNA ligase activity"/>
    <property type="evidence" value="ECO:0007669"/>
    <property type="project" value="UniProtKB-EC"/>
</dbReference>
<dbReference type="InterPro" id="IPR002312">
    <property type="entry name" value="Asp/Asn-tRNA-synth_IIb"/>
</dbReference>
<evidence type="ECO:0000256" key="7">
    <source>
        <dbReference type="ARBA" id="ARBA00022840"/>
    </source>
</evidence>
<dbReference type="GO" id="GO:0017101">
    <property type="term" value="C:aminoacyl-tRNA synthetase multienzyme complex"/>
    <property type="evidence" value="ECO:0007669"/>
    <property type="project" value="TreeGrafter"/>
</dbReference>
<feature type="domain" description="Aminoacyl-transfer RNA synthetases class-II family profile" evidence="13">
    <location>
        <begin position="159"/>
        <end position="466"/>
    </location>
</feature>
<evidence type="ECO:0000256" key="4">
    <source>
        <dbReference type="ARBA" id="ARBA00022490"/>
    </source>
</evidence>
<comment type="similarity">
    <text evidence="2">Belongs to the class-II aminoacyl-tRNA synthetase family. Type 2 subfamily.</text>
</comment>
<dbReference type="PROSITE" id="PS50862">
    <property type="entry name" value="AA_TRNA_LIGASE_II"/>
    <property type="match status" value="1"/>
</dbReference>
<evidence type="ECO:0000256" key="9">
    <source>
        <dbReference type="ARBA" id="ARBA00023146"/>
    </source>
</evidence>
<keyword evidence="9" id="KW-0030">Aminoacyl-tRNA synthetase</keyword>